<dbReference type="Proteomes" id="UP001189225">
    <property type="component" value="Unassembled WGS sequence"/>
</dbReference>
<accession>A0AB72XAI7</accession>
<dbReference type="AlphaFoldDB" id="A0AB72XAI7"/>
<proteinExistence type="predicted"/>
<name>A0AB72XAI7_9RALS</name>
<evidence type="ECO:0000313" key="1">
    <source>
        <dbReference type="EMBL" id="CAJ0744646.1"/>
    </source>
</evidence>
<reference evidence="1 2" key="1">
    <citation type="submission" date="2023-07" db="EMBL/GenBank/DDBJ databases">
        <authorList>
            <person name="Peeters C."/>
        </authorList>
    </citation>
    <scope>NUCLEOTIDE SEQUENCE [LARGE SCALE GENOMIC DNA]</scope>
    <source>
        <strain evidence="1 2">R-16034</strain>
    </source>
</reference>
<comment type="caution">
    <text evidence="1">The sequence shown here is derived from an EMBL/GenBank/DDBJ whole genome shotgun (WGS) entry which is preliminary data.</text>
</comment>
<protein>
    <recommendedName>
        <fullName evidence="3">Secreted protein</fullName>
    </recommendedName>
</protein>
<evidence type="ECO:0008006" key="3">
    <source>
        <dbReference type="Google" id="ProtNLM"/>
    </source>
</evidence>
<gene>
    <name evidence="1" type="ORF">R16034_04672</name>
</gene>
<organism evidence="1 2">
    <name type="scientific">Ralstonia edaphi</name>
    <dbReference type="NCBI Taxonomy" id="3058599"/>
    <lineage>
        <taxon>Bacteria</taxon>
        <taxon>Pseudomonadati</taxon>
        <taxon>Pseudomonadota</taxon>
        <taxon>Betaproteobacteria</taxon>
        <taxon>Burkholderiales</taxon>
        <taxon>Burkholderiaceae</taxon>
        <taxon>Ralstonia</taxon>
    </lineage>
</organism>
<keyword evidence="2" id="KW-1185">Reference proteome</keyword>
<dbReference type="EMBL" id="CATWHI010000009">
    <property type="protein sequence ID" value="CAJ0744646.1"/>
    <property type="molecule type" value="Genomic_DNA"/>
</dbReference>
<evidence type="ECO:0000313" key="2">
    <source>
        <dbReference type="Proteomes" id="UP001189225"/>
    </source>
</evidence>
<sequence length="71" mass="7928">MHASSPAPTSFHILLCTCICELRCSTWLFVASLTSNSLLVLLSSVFTRSCNEAIITMLWLTEVNCPFISFR</sequence>